<dbReference type="GO" id="GO:0051539">
    <property type="term" value="F:4 iron, 4 sulfur cluster binding"/>
    <property type="evidence" value="ECO:0007669"/>
    <property type="project" value="TreeGrafter"/>
</dbReference>
<name>A0A2J0Q8H5_9BACT</name>
<dbReference type="GO" id="GO:0005506">
    <property type="term" value="F:iron ion binding"/>
    <property type="evidence" value="ECO:0007669"/>
    <property type="project" value="TreeGrafter"/>
</dbReference>
<dbReference type="PANTHER" id="PTHR43011:SF1">
    <property type="entry name" value="IRON-SULFUR CLUSTER ASSEMBLY 2 HOMOLOG, MITOCHONDRIAL"/>
    <property type="match status" value="1"/>
</dbReference>
<sequence length="111" mass="12349">MFTMTEKAVGVALKVMAEHYVNQKYLRIGVVGGGCSGFQYSMKFEDKKIPLDKEYKFKSGQKVLKVLIDSASMVFLENCEVDYVETLESSGFKFNNINVKSTCGCGSSFSI</sequence>
<dbReference type="SUPFAM" id="SSF89360">
    <property type="entry name" value="HesB-like domain"/>
    <property type="match status" value="1"/>
</dbReference>
<evidence type="ECO:0000313" key="3">
    <source>
        <dbReference type="Proteomes" id="UP000228496"/>
    </source>
</evidence>
<proteinExistence type="predicted"/>
<dbReference type="Proteomes" id="UP000228496">
    <property type="component" value="Unassembled WGS sequence"/>
</dbReference>
<dbReference type="InterPro" id="IPR016092">
    <property type="entry name" value="ATAP"/>
</dbReference>
<dbReference type="Gene3D" id="2.60.300.12">
    <property type="entry name" value="HesB-like domain"/>
    <property type="match status" value="1"/>
</dbReference>
<dbReference type="GO" id="GO:0051537">
    <property type="term" value="F:2 iron, 2 sulfur cluster binding"/>
    <property type="evidence" value="ECO:0007669"/>
    <property type="project" value="TreeGrafter"/>
</dbReference>
<dbReference type="EMBL" id="PCXQ01000001">
    <property type="protein sequence ID" value="PJE51555.1"/>
    <property type="molecule type" value="Genomic_DNA"/>
</dbReference>
<gene>
    <name evidence="2" type="ORF">COV29_00135</name>
</gene>
<dbReference type="InterPro" id="IPR035903">
    <property type="entry name" value="HesB-like_dom_sf"/>
</dbReference>
<protein>
    <submittedName>
        <fullName evidence="2">Iron-sulfur cluster assembly accessory protein</fullName>
    </submittedName>
</protein>
<dbReference type="PANTHER" id="PTHR43011">
    <property type="entry name" value="IRON-SULFUR CLUSTER ASSEMBLY 2 HOMOLOG, MITOCHONDRIAL"/>
    <property type="match status" value="1"/>
</dbReference>
<dbReference type="Pfam" id="PF01521">
    <property type="entry name" value="Fe-S_biosyn"/>
    <property type="match status" value="1"/>
</dbReference>
<accession>A0A2J0Q8H5</accession>
<dbReference type="AlphaFoldDB" id="A0A2J0Q8H5"/>
<comment type="caution">
    <text evidence="2">The sequence shown here is derived from an EMBL/GenBank/DDBJ whole genome shotgun (WGS) entry which is preliminary data.</text>
</comment>
<evidence type="ECO:0000259" key="1">
    <source>
        <dbReference type="Pfam" id="PF01521"/>
    </source>
</evidence>
<dbReference type="GO" id="GO:0016226">
    <property type="term" value="P:iron-sulfur cluster assembly"/>
    <property type="evidence" value="ECO:0007669"/>
    <property type="project" value="InterPro"/>
</dbReference>
<organism evidence="2 3">
    <name type="scientific">Candidatus Yanofskybacteria bacterium CG10_big_fil_rev_8_21_14_0_10_36_16</name>
    <dbReference type="NCBI Taxonomy" id="1975096"/>
    <lineage>
        <taxon>Bacteria</taxon>
        <taxon>Candidatus Yanofskyibacteriota</taxon>
    </lineage>
</organism>
<feature type="domain" description="Core" evidence="1">
    <location>
        <begin position="2"/>
        <end position="106"/>
    </location>
</feature>
<dbReference type="NCBIfam" id="TIGR00049">
    <property type="entry name" value="iron-sulfur cluster assembly accessory protein"/>
    <property type="match status" value="1"/>
</dbReference>
<dbReference type="InterPro" id="IPR000361">
    <property type="entry name" value="ATAP_core_dom"/>
</dbReference>
<evidence type="ECO:0000313" key="2">
    <source>
        <dbReference type="EMBL" id="PJE51555.1"/>
    </source>
</evidence>
<reference evidence="2 3" key="1">
    <citation type="submission" date="2017-09" db="EMBL/GenBank/DDBJ databases">
        <title>Depth-based differentiation of microbial function through sediment-hosted aquifers and enrichment of novel symbionts in the deep terrestrial subsurface.</title>
        <authorList>
            <person name="Probst A.J."/>
            <person name="Ladd B."/>
            <person name="Jarett J.K."/>
            <person name="Geller-Mcgrath D.E."/>
            <person name="Sieber C.M."/>
            <person name="Emerson J.B."/>
            <person name="Anantharaman K."/>
            <person name="Thomas B.C."/>
            <person name="Malmstrom R."/>
            <person name="Stieglmeier M."/>
            <person name="Klingl A."/>
            <person name="Woyke T."/>
            <person name="Ryan C.M."/>
            <person name="Banfield J.F."/>
        </authorList>
    </citation>
    <scope>NUCLEOTIDE SEQUENCE [LARGE SCALE GENOMIC DNA]</scope>
    <source>
        <strain evidence="2">CG10_big_fil_rev_8_21_14_0_10_36_16</strain>
    </source>
</reference>